<reference evidence="4" key="1">
    <citation type="journal article" date="2019" name="Int. J. Syst. Evol. Microbiol.">
        <title>The Global Catalogue of Microorganisms (GCM) 10K type strain sequencing project: providing services to taxonomists for standard genome sequencing and annotation.</title>
        <authorList>
            <consortium name="The Broad Institute Genomics Platform"/>
            <consortium name="The Broad Institute Genome Sequencing Center for Infectious Disease"/>
            <person name="Wu L."/>
            <person name="Ma J."/>
        </authorList>
    </citation>
    <scope>NUCLEOTIDE SEQUENCE [LARGE SCALE GENOMIC DNA]</scope>
    <source>
        <strain evidence="4">JCM 31486</strain>
    </source>
</reference>
<dbReference type="InterPro" id="IPR014729">
    <property type="entry name" value="Rossmann-like_a/b/a_fold"/>
</dbReference>
<dbReference type="Proteomes" id="UP001597045">
    <property type="component" value="Unassembled WGS sequence"/>
</dbReference>
<comment type="caution">
    <text evidence="3">The sequence shown here is derived from an EMBL/GenBank/DDBJ whole genome shotgun (WGS) entry which is preliminary data.</text>
</comment>
<dbReference type="SUPFAM" id="SSF52402">
    <property type="entry name" value="Adenine nucleotide alpha hydrolases-like"/>
    <property type="match status" value="1"/>
</dbReference>
<comment type="similarity">
    <text evidence="1">Belongs to the universal stress protein A family.</text>
</comment>
<dbReference type="PRINTS" id="PR01438">
    <property type="entry name" value="UNVRSLSTRESS"/>
</dbReference>
<sequence length="96" mass="10409">MDRDEGRWHGIVDETETHGVHVDQVVATGVPGEELVRLSANAELLVVGSHGNRLAEIVLGTVSSYCARRAHCPVVVLPKPVWNVDKEEAGHDHARG</sequence>
<organism evidence="3 4">
    <name type="scientific">Kibdelosporangium lantanae</name>
    <dbReference type="NCBI Taxonomy" id="1497396"/>
    <lineage>
        <taxon>Bacteria</taxon>
        <taxon>Bacillati</taxon>
        <taxon>Actinomycetota</taxon>
        <taxon>Actinomycetes</taxon>
        <taxon>Pseudonocardiales</taxon>
        <taxon>Pseudonocardiaceae</taxon>
        <taxon>Kibdelosporangium</taxon>
    </lineage>
</organism>
<keyword evidence="4" id="KW-1185">Reference proteome</keyword>
<dbReference type="Gene3D" id="3.40.50.620">
    <property type="entry name" value="HUPs"/>
    <property type="match status" value="1"/>
</dbReference>
<feature type="domain" description="UspA" evidence="2">
    <location>
        <begin position="14"/>
        <end position="78"/>
    </location>
</feature>
<dbReference type="Pfam" id="PF00582">
    <property type="entry name" value="Usp"/>
    <property type="match status" value="1"/>
</dbReference>
<name>A0ABW3M6X4_9PSEU</name>
<accession>A0ABW3M6X4</accession>
<evidence type="ECO:0000259" key="2">
    <source>
        <dbReference type="Pfam" id="PF00582"/>
    </source>
</evidence>
<evidence type="ECO:0000313" key="4">
    <source>
        <dbReference type="Proteomes" id="UP001597045"/>
    </source>
</evidence>
<proteinExistence type="inferred from homology"/>
<protein>
    <submittedName>
        <fullName evidence="3">Universal stress protein</fullName>
    </submittedName>
</protein>
<dbReference type="InterPro" id="IPR006015">
    <property type="entry name" value="Universal_stress_UspA"/>
</dbReference>
<dbReference type="EMBL" id="JBHTIS010000368">
    <property type="protein sequence ID" value="MFD1045650.1"/>
    <property type="molecule type" value="Genomic_DNA"/>
</dbReference>
<evidence type="ECO:0000256" key="1">
    <source>
        <dbReference type="ARBA" id="ARBA00008791"/>
    </source>
</evidence>
<dbReference type="PANTHER" id="PTHR46268:SF6">
    <property type="entry name" value="UNIVERSAL STRESS PROTEIN UP12"/>
    <property type="match status" value="1"/>
</dbReference>
<dbReference type="PANTHER" id="PTHR46268">
    <property type="entry name" value="STRESS RESPONSE PROTEIN NHAX"/>
    <property type="match status" value="1"/>
</dbReference>
<gene>
    <name evidence="3" type="ORF">ACFQ1S_08745</name>
</gene>
<evidence type="ECO:0000313" key="3">
    <source>
        <dbReference type="EMBL" id="MFD1045650.1"/>
    </source>
</evidence>
<dbReference type="InterPro" id="IPR006016">
    <property type="entry name" value="UspA"/>
</dbReference>